<sequence length="255" mass="28634">MAPLPPRDQRHPWLRFQVEGYTEDIMHNYEQRLETIFGRSVNWVHVLDFAGLTKGMRQTLAGRLGMVYIGDEGQELFTSHAWRRLFEIRASISGKGLAPKKVTGVDLFYLRSLDQGTANVPYLLLQYLFRHAEGRKSGTRLSRGHFIGRLAVHFGLVSDQGLMGLSVVTRELPMIDLHELTRLNIYERVGDTCAWVAPRPKRQPDAATGAPKDAPVVDEGAQADTAPVQAPQPPPDAPKTVPQRIVRLEEEAHEL</sequence>
<comment type="caution">
    <text evidence="2">The sequence shown here is derived from an EMBL/GenBank/DDBJ whole genome shotgun (WGS) entry which is preliminary data.</text>
</comment>
<gene>
    <name evidence="2" type="ORF">Tci_517682</name>
</gene>
<feature type="compositionally biased region" description="Basic and acidic residues" evidence="1">
    <location>
        <begin position="246"/>
        <end position="255"/>
    </location>
</feature>
<proteinExistence type="predicted"/>
<dbReference type="AlphaFoldDB" id="A0A699IE68"/>
<organism evidence="2">
    <name type="scientific">Tanacetum cinerariifolium</name>
    <name type="common">Dalmatian daisy</name>
    <name type="synonym">Chrysanthemum cinerariifolium</name>
    <dbReference type="NCBI Taxonomy" id="118510"/>
    <lineage>
        <taxon>Eukaryota</taxon>
        <taxon>Viridiplantae</taxon>
        <taxon>Streptophyta</taxon>
        <taxon>Embryophyta</taxon>
        <taxon>Tracheophyta</taxon>
        <taxon>Spermatophyta</taxon>
        <taxon>Magnoliopsida</taxon>
        <taxon>eudicotyledons</taxon>
        <taxon>Gunneridae</taxon>
        <taxon>Pentapetalae</taxon>
        <taxon>asterids</taxon>
        <taxon>campanulids</taxon>
        <taxon>Asterales</taxon>
        <taxon>Asteraceae</taxon>
        <taxon>Asteroideae</taxon>
        <taxon>Anthemideae</taxon>
        <taxon>Anthemidinae</taxon>
        <taxon>Tanacetum</taxon>
    </lineage>
</organism>
<feature type="region of interest" description="Disordered" evidence="1">
    <location>
        <begin position="197"/>
        <end position="255"/>
    </location>
</feature>
<name>A0A699IE68_TANCI</name>
<evidence type="ECO:0000313" key="2">
    <source>
        <dbReference type="EMBL" id="GEZ45709.1"/>
    </source>
</evidence>
<reference evidence="2" key="1">
    <citation type="journal article" date="2019" name="Sci. Rep.">
        <title>Draft genome of Tanacetum cinerariifolium, the natural source of mosquito coil.</title>
        <authorList>
            <person name="Yamashiro T."/>
            <person name="Shiraishi A."/>
            <person name="Satake H."/>
            <person name="Nakayama K."/>
        </authorList>
    </citation>
    <scope>NUCLEOTIDE SEQUENCE</scope>
</reference>
<dbReference type="EMBL" id="BKCJ010281173">
    <property type="protein sequence ID" value="GEZ45709.1"/>
    <property type="molecule type" value="Genomic_DNA"/>
</dbReference>
<accession>A0A699IE68</accession>
<protein>
    <submittedName>
        <fullName evidence="2">Uncharacterized protein</fullName>
    </submittedName>
</protein>
<evidence type="ECO:0000256" key="1">
    <source>
        <dbReference type="SAM" id="MobiDB-lite"/>
    </source>
</evidence>